<keyword evidence="2" id="KW-1185">Reference proteome</keyword>
<evidence type="ECO:0000313" key="1">
    <source>
        <dbReference type="EMBL" id="SMC10785.1"/>
    </source>
</evidence>
<organism evidence="1 2">
    <name type="scientific">Roseovarius aestuarii</name>
    <dbReference type="NCBI Taxonomy" id="475083"/>
    <lineage>
        <taxon>Bacteria</taxon>
        <taxon>Pseudomonadati</taxon>
        <taxon>Pseudomonadota</taxon>
        <taxon>Alphaproteobacteria</taxon>
        <taxon>Rhodobacterales</taxon>
        <taxon>Roseobacteraceae</taxon>
        <taxon>Roseovarius</taxon>
    </lineage>
</organism>
<dbReference type="AlphaFoldDB" id="A0A1X7BME6"/>
<dbReference type="RefSeq" id="WP_139836277.1">
    <property type="nucleotide sequence ID" value="NZ_FWXB01000001.1"/>
</dbReference>
<evidence type="ECO:0000313" key="2">
    <source>
        <dbReference type="Proteomes" id="UP000193224"/>
    </source>
</evidence>
<accession>A0A1X7BME6</accession>
<reference evidence="1 2" key="1">
    <citation type="submission" date="2017-03" db="EMBL/GenBank/DDBJ databases">
        <authorList>
            <person name="Afonso C.L."/>
            <person name="Miller P.J."/>
            <person name="Scott M.A."/>
            <person name="Spackman E."/>
            <person name="Goraichik I."/>
            <person name="Dimitrov K.M."/>
            <person name="Suarez D.L."/>
            <person name="Swayne D.E."/>
        </authorList>
    </citation>
    <scope>NUCLEOTIDE SEQUENCE [LARGE SCALE GENOMIC DNA]</scope>
    <source>
        <strain evidence="1 2">CECT 7745</strain>
    </source>
</reference>
<proteinExistence type="predicted"/>
<name>A0A1X7BME6_9RHOB</name>
<dbReference type="Proteomes" id="UP000193224">
    <property type="component" value="Unassembled WGS sequence"/>
</dbReference>
<protein>
    <submittedName>
        <fullName evidence="1">Uncharacterized protein</fullName>
    </submittedName>
</protein>
<gene>
    <name evidence="1" type="ORF">ROA7745_00592</name>
</gene>
<sequence>MDRLRVNLNPKQTKSQITAKLKEQAENLSPYRHRFTNFPAEVAGRILTRRLWMKRYVAIAMICLLSACSGAPQYNNASGAFSGGAGYSLDPQISVAPQRAPDASNFAPLATHTAPPTSLPFHSEKSRQYSRRGKALNQRSAALAAFRSRESFWRQGESEAVNLGKYKLLMRQVRVDTHDFVVVQHASHTFGARKFNLSAKTKEAADARTSCSVTGDGYFVRDNYVTGMVFPLSC</sequence>
<dbReference type="EMBL" id="FWXB01000001">
    <property type="protein sequence ID" value="SMC10785.1"/>
    <property type="molecule type" value="Genomic_DNA"/>
</dbReference>